<name>A0ABR3BZJ7_9TREE</name>
<feature type="region of interest" description="Disordered" evidence="1">
    <location>
        <begin position="88"/>
        <end position="116"/>
    </location>
</feature>
<keyword evidence="3" id="KW-1185">Reference proteome</keyword>
<dbReference type="EMBL" id="ATAM02000002">
    <property type="protein sequence ID" value="KAL0253805.1"/>
    <property type="molecule type" value="Genomic_DNA"/>
</dbReference>
<dbReference type="RefSeq" id="XP_066616026.1">
    <property type="nucleotide sequence ID" value="XM_066755740.1"/>
</dbReference>
<sequence>MDCGLGHRNMQWANASVCQNWKHCCDRPASLGVTRCAHYKWKDSPCLECLVRAPLCRLEKMIEEVVYTPYIDRIAKNFFTKLSKPTAAQWTRGPGSTGDALALGRSRARAQTASRG</sequence>
<gene>
    <name evidence="2" type="ORF">I308_101182</name>
</gene>
<evidence type="ECO:0000313" key="2">
    <source>
        <dbReference type="EMBL" id="KAL0253805.1"/>
    </source>
</evidence>
<accession>A0ABR3BZJ7</accession>
<protein>
    <submittedName>
        <fullName evidence="2">Uncharacterized protein</fullName>
    </submittedName>
</protein>
<reference evidence="2" key="2">
    <citation type="submission" date="2024-01" db="EMBL/GenBank/DDBJ databases">
        <title>Comparative genomics of Cryptococcus and Kwoniella reveals pathogenesis evolution and contrasting modes of karyotype evolution via chromosome fusion or intercentromeric recombination.</title>
        <authorList>
            <person name="Coelho M.A."/>
            <person name="David-Palma M."/>
            <person name="Shea T."/>
            <person name="Bowers K."/>
            <person name="Mcginley-Smith S."/>
            <person name="Mohammad A.W."/>
            <person name="Gnirke A."/>
            <person name="Yurkov A.M."/>
            <person name="Nowrousian M."/>
            <person name="Sun S."/>
            <person name="Cuomo C.A."/>
            <person name="Heitman J."/>
        </authorList>
    </citation>
    <scope>NUCLEOTIDE SEQUENCE</scope>
    <source>
        <strain evidence="2">IND107</strain>
    </source>
</reference>
<dbReference type="Proteomes" id="UP000054399">
    <property type="component" value="Unassembled WGS sequence"/>
</dbReference>
<comment type="caution">
    <text evidence="2">The sequence shown here is derived from an EMBL/GenBank/DDBJ whole genome shotgun (WGS) entry which is preliminary data.</text>
</comment>
<evidence type="ECO:0000313" key="3">
    <source>
        <dbReference type="Proteomes" id="UP000054399"/>
    </source>
</evidence>
<proteinExistence type="predicted"/>
<reference evidence="2" key="1">
    <citation type="submission" date="2015-01" db="EMBL/GenBank/DDBJ databases">
        <authorList>
            <consortium name="The Broad Institute Genomics Platform"/>
            <person name="Cuomo C."/>
            <person name="Litvintseva A."/>
            <person name="Chen Y."/>
            <person name="Heitman J."/>
            <person name="Sun S."/>
            <person name="Springer D."/>
            <person name="Dromer F."/>
            <person name="Young S."/>
            <person name="Zeng Q."/>
            <person name="Gargeya S."/>
            <person name="Abouelleil A."/>
            <person name="Alvarado L."/>
            <person name="Chapman S.B."/>
            <person name="Gainer-Dewar J."/>
            <person name="Goldberg J."/>
            <person name="Griggs A."/>
            <person name="Gujja S."/>
            <person name="Hansen M."/>
            <person name="Howarth C."/>
            <person name="Imamovic A."/>
            <person name="Larimer J."/>
            <person name="Murphy C."/>
            <person name="Naylor J."/>
            <person name="Pearson M."/>
            <person name="Priest M."/>
            <person name="Roberts A."/>
            <person name="Saif S."/>
            <person name="Shea T."/>
            <person name="Sykes S."/>
            <person name="Wortman J."/>
            <person name="Nusbaum C."/>
            <person name="Birren B."/>
        </authorList>
    </citation>
    <scope>NUCLEOTIDE SEQUENCE</scope>
    <source>
        <strain evidence="2">IND107</strain>
    </source>
</reference>
<dbReference type="GeneID" id="91988040"/>
<evidence type="ECO:0000256" key="1">
    <source>
        <dbReference type="SAM" id="MobiDB-lite"/>
    </source>
</evidence>
<organism evidence="2 3">
    <name type="scientific">Cryptococcus tetragattii IND107</name>
    <dbReference type="NCBI Taxonomy" id="1296105"/>
    <lineage>
        <taxon>Eukaryota</taxon>
        <taxon>Fungi</taxon>
        <taxon>Dikarya</taxon>
        <taxon>Basidiomycota</taxon>
        <taxon>Agaricomycotina</taxon>
        <taxon>Tremellomycetes</taxon>
        <taxon>Tremellales</taxon>
        <taxon>Cryptococcaceae</taxon>
        <taxon>Cryptococcus</taxon>
        <taxon>Cryptococcus gattii species complex</taxon>
    </lineage>
</organism>